<dbReference type="GO" id="GO:0006874">
    <property type="term" value="P:intracellular calcium ion homeostasis"/>
    <property type="evidence" value="ECO:0007669"/>
    <property type="project" value="TreeGrafter"/>
</dbReference>
<keyword evidence="4 5" id="KW-0472">Membrane</keyword>
<feature type="transmembrane region" description="Helical" evidence="5">
    <location>
        <begin position="88"/>
        <end position="113"/>
    </location>
</feature>
<dbReference type="PANTHER" id="PTHR10846:SF8">
    <property type="entry name" value="INNER MEMBRANE PROTEIN YRBG"/>
    <property type="match status" value="1"/>
</dbReference>
<evidence type="ECO:0000256" key="4">
    <source>
        <dbReference type="ARBA" id="ARBA00023136"/>
    </source>
</evidence>
<feature type="transmembrane region" description="Helical" evidence="5">
    <location>
        <begin position="300"/>
        <end position="319"/>
    </location>
</feature>
<evidence type="ECO:0000313" key="8">
    <source>
        <dbReference type="Proteomes" id="UP000316921"/>
    </source>
</evidence>
<keyword evidence="2 5" id="KW-0812">Transmembrane</keyword>
<dbReference type="PANTHER" id="PTHR10846">
    <property type="entry name" value="SODIUM/POTASSIUM/CALCIUM EXCHANGER"/>
    <property type="match status" value="1"/>
</dbReference>
<evidence type="ECO:0000256" key="5">
    <source>
        <dbReference type="SAM" id="Phobius"/>
    </source>
</evidence>
<gene>
    <name evidence="7" type="primary">yrbG_3</name>
    <name evidence="7" type="ORF">Pla133_50580</name>
</gene>
<dbReference type="GO" id="GO:0005886">
    <property type="term" value="C:plasma membrane"/>
    <property type="evidence" value="ECO:0007669"/>
    <property type="project" value="TreeGrafter"/>
</dbReference>
<evidence type="ECO:0000256" key="1">
    <source>
        <dbReference type="ARBA" id="ARBA00004141"/>
    </source>
</evidence>
<dbReference type="AlphaFoldDB" id="A0A518BSK0"/>
<dbReference type="Gene3D" id="1.20.1420.30">
    <property type="entry name" value="NCX, central ion-binding region"/>
    <property type="match status" value="1"/>
</dbReference>
<evidence type="ECO:0000256" key="2">
    <source>
        <dbReference type="ARBA" id="ARBA00022692"/>
    </source>
</evidence>
<dbReference type="Pfam" id="PF01699">
    <property type="entry name" value="Na_Ca_ex"/>
    <property type="match status" value="2"/>
</dbReference>
<feature type="transmembrane region" description="Helical" evidence="5">
    <location>
        <begin position="219"/>
        <end position="238"/>
    </location>
</feature>
<reference evidence="7 8" key="1">
    <citation type="submission" date="2019-02" db="EMBL/GenBank/DDBJ databases">
        <title>Deep-cultivation of Planctomycetes and their phenomic and genomic characterization uncovers novel biology.</title>
        <authorList>
            <person name="Wiegand S."/>
            <person name="Jogler M."/>
            <person name="Boedeker C."/>
            <person name="Pinto D."/>
            <person name="Vollmers J."/>
            <person name="Rivas-Marin E."/>
            <person name="Kohn T."/>
            <person name="Peeters S.H."/>
            <person name="Heuer A."/>
            <person name="Rast P."/>
            <person name="Oberbeckmann S."/>
            <person name="Bunk B."/>
            <person name="Jeske O."/>
            <person name="Meyerdierks A."/>
            <person name="Storesund J.E."/>
            <person name="Kallscheuer N."/>
            <person name="Luecker S."/>
            <person name="Lage O.M."/>
            <person name="Pohl T."/>
            <person name="Merkel B.J."/>
            <person name="Hornburger P."/>
            <person name="Mueller R.-W."/>
            <person name="Bruemmer F."/>
            <person name="Labrenz M."/>
            <person name="Spormann A.M."/>
            <person name="Op den Camp H."/>
            <person name="Overmann J."/>
            <person name="Amann R."/>
            <person name="Jetten M.S.M."/>
            <person name="Mascher T."/>
            <person name="Medema M.H."/>
            <person name="Devos D.P."/>
            <person name="Kaster A.-K."/>
            <person name="Ovreas L."/>
            <person name="Rohde M."/>
            <person name="Galperin M.Y."/>
            <person name="Jogler C."/>
        </authorList>
    </citation>
    <scope>NUCLEOTIDE SEQUENCE [LARGE SCALE GENOMIC DNA]</scope>
    <source>
        <strain evidence="7 8">Pla133</strain>
    </source>
</reference>
<accession>A0A518BSK0</accession>
<proteinExistence type="predicted"/>
<comment type="subcellular location">
    <subcellularLocation>
        <location evidence="1">Membrane</location>
        <topology evidence="1">Multi-pass membrane protein</topology>
    </subcellularLocation>
</comment>
<feature type="transmembrane region" description="Helical" evidence="5">
    <location>
        <begin position="20"/>
        <end position="37"/>
    </location>
</feature>
<feature type="domain" description="Sodium/calcium exchanger membrane region" evidence="6">
    <location>
        <begin position="184"/>
        <end position="341"/>
    </location>
</feature>
<dbReference type="KEGG" id="pbap:Pla133_50580"/>
<dbReference type="GO" id="GO:0008273">
    <property type="term" value="F:calcium, potassium:sodium antiporter activity"/>
    <property type="evidence" value="ECO:0007669"/>
    <property type="project" value="TreeGrafter"/>
</dbReference>
<dbReference type="EMBL" id="CP036287">
    <property type="protein sequence ID" value="QDU69935.1"/>
    <property type="molecule type" value="Genomic_DNA"/>
</dbReference>
<evidence type="ECO:0000259" key="6">
    <source>
        <dbReference type="Pfam" id="PF01699"/>
    </source>
</evidence>
<organism evidence="7 8">
    <name type="scientific">Engelhardtia mirabilis</name>
    <dbReference type="NCBI Taxonomy" id="2528011"/>
    <lineage>
        <taxon>Bacteria</taxon>
        <taxon>Pseudomonadati</taxon>
        <taxon>Planctomycetota</taxon>
        <taxon>Planctomycetia</taxon>
        <taxon>Planctomycetia incertae sedis</taxon>
        <taxon>Engelhardtia</taxon>
    </lineage>
</organism>
<feature type="transmembrane region" description="Helical" evidence="5">
    <location>
        <begin position="49"/>
        <end position="68"/>
    </location>
</feature>
<evidence type="ECO:0000313" key="7">
    <source>
        <dbReference type="EMBL" id="QDU69935.1"/>
    </source>
</evidence>
<dbReference type="NCBIfam" id="TIGR00367">
    <property type="entry name" value="calcium/sodium antiporter"/>
    <property type="match status" value="1"/>
</dbReference>
<dbReference type="InterPro" id="IPR004481">
    <property type="entry name" value="K/Na/Ca-exchanger"/>
</dbReference>
<name>A0A518BSK0_9BACT</name>
<feature type="transmembrane region" description="Helical" evidence="5">
    <location>
        <begin position="125"/>
        <end position="143"/>
    </location>
</feature>
<keyword evidence="3 5" id="KW-1133">Transmembrane helix</keyword>
<feature type="transmembrane region" description="Helical" evidence="5">
    <location>
        <begin position="250"/>
        <end position="271"/>
    </location>
</feature>
<feature type="transmembrane region" description="Helical" evidence="5">
    <location>
        <begin position="149"/>
        <end position="165"/>
    </location>
</feature>
<feature type="domain" description="Sodium/calcium exchanger membrane region" evidence="6">
    <location>
        <begin position="26"/>
        <end position="162"/>
    </location>
</feature>
<evidence type="ECO:0000256" key="3">
    <source>
        <dbReference type="ARBA" id="ARBA00022989"/>
    </source>
</evidence>
<keyword evidence="8" id="KW-1185">Reference proteome</keyword>
<protein>
    <submittedName>
        <fullName evidence="7">Inner membrane protein YrbG</fullName>
    </submittedName>
</protein>
<feature type="transmembrane region" description="Helical" evidence="5">
    <location>
        <begin position="185"/>
        <end position="203"/>
    </location>
</feature>
<dbReference type="InterPro" id="IPR004837">
    <property type="entry name" value="NaCa_Exmemb"/>
</dbReference>
<dbReference type="InterPro" id="IPR044880">
    <property type="entry name" value="NCX_ion-bd_dom_sf"/>
</dbReference>
<dbReference type="Proteomes" id="UP000316921">
    <property type="component" value="Chromosome"/>
</dbReference>
<dbReference type="GO" id="GO:0005262">
    <property type="term" value="F:calcium channel activity"/>
    <property type="evidence" value="ECO:0007669"/>
    <property type="project" value="TreeGrafter"/>
</dbReference>
<sequence length="343" mass="35010">MGGRPLRAAIIPPVPFEDPTWLTVSLLLVAGFMLLAKGADWLVTGSSALARRIGVSSLAIGLTVVAWGTSAPEVVVSSMAALQGASAISLGNVLGSNIANIGLVLGACAMVMPRVLEHRLGRRDTVWLFGSLAGLWLVCADGALTRLDAIALLVLFAIYNGVLWITARERGGEGEVEGTANRNSILLTVSGMVGVAVGAWAMVEGAKAGAVKLEVDERIVGLTVVAVGTSLPELAAGLGSAFKGEAEISIGNVVGSNVFNLLAVLGIVGVVRPLTAEAMGDDASRAELAAAFEGALSTDLWIVLAFSVAAIVLPAIGGARLGRVKGAALLGAYSIYTWTLFQG</sequence>